<feature type="domain" description="Homing endonuclease LAGLIDADG" evidence="2">
    <location>
        <begin position="253"/>
        <end position="359"/>
    </location>
</feature>
<evidence type="ECO:0000256" key="1">
    <source>
        <dbReference type="SAM" id="Phobius"/>
    </source>
</evidence>
<evidence type="ECO:0000313" key="3">
    <source>
        <dbReference type="EMBL" id="AGS44379.1"/>
    </source>
</evidence>
<dbReference type="GO" id="GO:0005739">
    <property type="term" value="C:mitochondrion"/>
    <property type="evidence" value="ECO:0007669"/>
    <property type="project" value="UniProtKB-ARBA"/>
</dbReference>
<dbReference type="InterPro" id="IPR051289">
    <property type="entry name" value="LAGLIDADG_Endonuclease"/>
</dbReference>
<gene>
    <name evidence="3" type="primary">cox1-I1</name>
</gene>
<keyword evidence="3" id="KW-0496">Mitochondrion</keyword>
<protein>
    <recommendedName>
        <fullName evidence="2">Homing endonuclease LAGLIDADG domain-containing protein</fullName>
    </recommendedName>
</protein>
<evidence type="ECO:0000259" key="2">
    <source>
        <dbReference type="Pfam" id="PF00961"/>
    </source>
</evidence>
<dbReference type="InterPro" id="IPR027434">
    <property type="entry name" value="Homing_endonucl"/>
</dbReference>
<proteinExistence type="predicted"/>
<dbReference type="PANTHER" id="PTHR36181">
    <property type="entry name" value="INTRON-ENCODED ENDONUCLEASE AI3-RELATED"/>
    <property type="match status" value="1"/>
</dbReference>
<organism evidence="3">
    <name type="scientific">[Candida] vartiovaarae</name>
    <dbReference type="NCBI Taxonomy" id="51918"/>
    <lineage>
        <taxon>Eukaryota</taxon>
        <taxon>Fungi</taxon>
        <taxon>Dikarya</taxon>
        <taxon>Ascomycota</taxon>
        <taxon>Saccharomycotina</taxon>
        <taxon>Saccharomycetes</taxon>
        <taxon>Phaffomycetales</taxon>
        <taxon>Phaffomycetaceae</taxon>
        <taxon>Cyberlindnera</taxon>
        <taxon>Cyberlindnera/Candida clade</taxon>
    </lineage>
</organism>
<dbReference type="FunFam" id="3.10.28.10:FF:000007">
    <property type="entry name" value="Intron-encoded DNA endonuclease aI3"/>
    <property type="match status" value="1"/>
</dbReference>
<dbReference type="EMBL" id="KC993190">
    <property type="protein sequence ID" value="AGS44379.1"/>
    <property type="molecule type" value="Genomic_DNA"/>
</dbReference>
<dbReference type="AlphaFoldDB" id="S5TES8"/>
<keyword evidence="1" id="KW-0472">Membrane</keyword>
<geneLocation type="mitochondrion" evidence="3"/>
<feature type="transmembrane region" description="Helical" evidence="1">
    <location>
        <begin position="20"/>
        <end position="41"/>
    </location>
</feature>
<sequence length="405" mass="47732">KFPIIFKTLADQNFTICWKLLILICLILIFIGQSAGNLQILKVCNNINLIKYYIRILFKEINLRIYFNKFFNGILRDYTWKLICLKYRGYKNNLNNQNYRNLNTINKTNLELNQLGYYLAGLIEGDGSIIIPTSIRSKANRLNYPSIQITFNTKDYPLCCKINAILKGGSIQKKAKKNCYVLIINDYKTIILLTNLINGKFRTNKIMRLWLLIDWLNNPPLSEMKTKSKLLFENVYIEKKELDNSPLDTNAWLSGMLEADGNFYIRHSINNNNTTITQYYARLSQSKLNSWGESNSKIMFKIAEFLHVVLKQDLRKDGTSNYLIRTTSRLSNEILVDYLTKFPLFSSKYLDYKDWLKIYNLYDLNIKQLKNTSINKEIILESKNNMNNSRIYFNWDHLNNFYILN</sequence>
<reference evidence="3" key="1">
    <citation type="submission" date="2013-04" db="EMBL/GenBank/DDBJ databases">
        <authorList>
            <person name="Valach M."/>
            <person name="Zemanova J."/>
            <person name="Brejova B."/>
            <person name="Nosek J."/>
        </authorList>
    </citation>
    <scope>NUCLEOTIDE SEQUENCE</scope>
    <source>
        <strain evidence="3">CBS 4289</strain>
    </source>
</reference>
<dbReference type="InterPro" id="IPR004860">
    <property type="entry name" value="LAGLIDADG_dom"/>
</dbReference>
<dbReference type="Gene3D" id="3.10.28.10">
    <property type="entry name" value="Homing endonucleases"/>
    <property type="match status" value="2"/>
</dbReference>
<keyword evidence="1" id="KW-1133">Transmembrane helix</keyword>
<dbReference type="Pfam" id="PF00961">
    <property type="entry name" value="LAGLIDADG_1"/>
    <property type="match status" value="2"/>
</dbReference>
<dbReference type="GeneID" id="16694830"/>
<keyword evidence="1" id="KW-0812">Transmembrane</keyword>
<accession>S5TES8</accession>
<feature type="non-terminal residue" evidence="3">
    <location>
        <position position="1"/>
    </location>
</feature>
<feature type="domain" description="Homing endonuclease LAGLIDADG" evidence="2">
    <location>
        <begin position="119"/>
        <end position="212"/>
    </location>
</feature>
<dbReference type="SUPFAM" id="SSF55608">
    <property type="entry name" value="Homing endonucleases"/>
    <property type="match status" value="2"/>
</dbReference>
<name>S5TES8_9ASCO</name>
<dbReference type="RefSeq" id="YP_008475080.1">
    <property type="nucleotide sequence ID" value="NC_022164.1"/>
</dbReference>
<dbReference type="GO" id="GO:0004519">
    <property type="term" value="F:endonuclease activity"/>
    <property type="evidence" value="ECO:0007669"/>
    <property type="project" value="InterPro"/>
</dbReference>
<dbReference type="PANTHER" id="PTHR36181:SF1">
    <property type="entry name" value="LAGLIDADG ENDONUCLEASE"/>
    <property type="match status" value="1"/>
</dbReference>